<organism evidence="2 3">
    <name type="scientific">Viridibacillus arenosi FSL R5-213</name>
    <dbReference type="NCBI Taxonomy" id="1227360"/>
    <lineage>
        <taxon>Bacteria</taxon>
        <taxon>Bacillati</taxon>
        <taxon>Bacillota</taxon>
        <taxon>Bacilli</taxon>
        <taxon>Bacillales</taxon>
        <taxon>Caryophanaceae</taxon>
        <taxon>Viridibacillus</taxon>
    </lineage>
</organism>
<evidence type="ECO:0000313" key="2">
    <source>
        <dbReference type="EMBL" id="ETT86218.1"/>
    </source>
</evidence>
<dbReference type="GO" id="GO:0005737">
    <property type="term" value="C:cytoplasm"/>
    <property type="evidence" value="ECO:0007669"/>
    <property type="project" value="TreeGrafter"/>
</dbReference>
<dbReference type="SUPFAM" id="SSF55729">
    <property type="entry name" value="Acyl-CoA N-acyltransferases (Nat)"/>
    <property type="match status" value="1"/>
</dbReference>
<dbReference type="PANTHER" id="PTHR43792:SF9">
    <property type="entry name" value="RIBOSOMAL-PROTEIN-ALANINE ACETYLTRANSFERASE"/>
    <property type="match status" value="1"/>
</dbReference>
<protein>
    <submittedName>
        <fullName evidence="2">GCN5-like N-acetyltransferase</fullName>
    </submittedName>
</protein>
<dbReference type="Gene3D" id="3.40.630.30">
    <property type="match status" value="1"/>
</dbReference>
<dbReference type="PANTHER" id="PTHR43792">
    <property type="entry name" value="GNAT FAMILY, PUTATIVE (AFU_ORTHOLOGUE AFUA_3G00765)-RELATED-RELATED"/>
    <property type="match status" value="1"/>
</dbReference>
<dbReference type="PROSITE" id="PS51186">
    <property type="entry name" value="GNAT"/>
    <property type="match status" value="1"/>
</dbReference>
<dbReference type="InterPro" id="IPR016181">
    <property type="entry name" value="Acyl_CoA_acyltransferase"/>
</dbReference>
<keyword evidence="3" id="KW-1185">Reference proteome</keyword>
<dbReference type="CDD" id="cd04301">
    <property type="entry name" value="NAT_SF"/>
    <property type="match status" value="1"/>
</dbReference>
<dbReference type="EMBL" id="ASQA01000013">
    <property type="protein sequence ID" value="ETT86218.1"/>
    <property type="molecule type" value="Genomic_DNA"/>
</dbReference>
<gene>
    <name evidence="2" type="ORF">C176_05887</name>
</gene>
<dbReference type="Proteomes" id="UP000019062">
    <property type="component" value="Unassembled WGS sequence"/>
</dbReference>
<comment type="caution">
    <text evidence="2">The sequence shown here is derived from an EMBL/GenBank/DDBJ whole genome shotgun (WGS) entry which is preliminary data.</text>
</comment>
<dbReference type="AlphaFoldDB" id="W4F043"/>
<dbReference type="RefSeq" id="WP_038181263.1">
    <property type="nucleotide sequence ID" value="NZ_ASQA01000013.1"/>
</dbReference>
<accession>W4F043</accession>
<dbReference type="PATRIC" id="fig|1227360.4.peg.1194"/>
<dbReference type="GO" id="GO:0008999">
    <property type="term" value="F:protein-N-terminal-alanine acetyltransferase activity"/>
    <property type="evidence" value="ECO:0007669"/>
    <property type="project" value="TreeGrafter"/>
</dbReference>
<dbReference type="Pfam" id="PF13302">
    <property type="entry name" value="Acetyltransf_3"/>
    <property type="match status" value="1"/>
</dbReference>
<proteinExistence type="predicted"/>
<dbReference type="InterPro" id="IPR051531">
    <property type="entry name" value="N-acetyltransferase"/>
</dbReference>
<dbReference type="eggNOG" id="COG1670">
    <property type="taxonomic scope" value="Bacteria"/>
</dbReference>
<dbReference type="InterPro" id="IPR000182">
    <property type="entry name" value="GNAT_dom"/>
</dbReference>
<name>W4F043_9BACL</name>
<feature type="domain" description="N-acetyltransferase" evidence="1">
    <location>
        <begin position="10"/>
        <end position="175"/>
    </location>
</feature>
<evidence type="ECO:0000259" key="1">
    <source>
        <dbReference type="PROSITE" id="PS51186"/>
    </source>
</evidence>
<evidence type="ECO:0000313" key="3">
    <source>
        <dbReference type="Proteomes" id="UP000019062"/>
    </source>
</evidence>
<reference evidence="2 3" key="1">
    <citation type="journal article" date="2014" name="BMC Genomics">
        <title>Genomic comparison of sporeforming bacilli isolated from milk.</title>
        <authorList>
            <person name="Moreno Switt A.I."/>
            <person name="Andrus A.D."/>
            <person name="Ranieri M.L."/>
            <person name="Orsi R.H."/>
            <person name="Ivy R."/>
            <person name="den Bakker H.C."/>
            <person name="Martin N.H."/>
            <person name="Wiedmann M."/>
            <person name="Boor K.J."/>
        </authorList>
    </citation>
    <scope>NUCLEOTIDE SEQUENCE [LARGE SCALE GENOMIC DNA]</scope>
    <source>
        <strain evidence="2 3">FSL R5-213</strain>
    </source>
</reference>
<sequence>MFPKLETERLLLKEITTDDAEDIFAYFSDDNVTRYYGQDTLKDIKQAEKFIDLFSKNYAEKRGIRWGIQKKGFKGIIGTIGFHAWSPNHKRAEIGYEIHPDHWRNGYALEALSKILSYGFDDMSLTRIGAIVFVDNVASSKLLTKVGFQKEGVLRDYMYQNNKAHDTFIYSILKNQK</sequence>
<keyword evidence="2" id="KW-0808">Transferase</keyword>